<comment type="caution">
    <text evidence="6">The sequence shown here is derived from an EMBL/GenBank/DDBJ whole genome shotgun (WGS) entry which is preliminary data.</text>
</comment>
<comment type="function">
    <text evidence="2 4">Binds together with bS18 to 16S ribosomal RNA.</text>
</comment>
<keyword evidence="4" id="KW-0687">Ribonucleoprotein</keyword>
<proteinExistence type="inferred from homology"/>
<keyword evidence="7" id="KW-1185">Reference proteome</keyword>
<evidence type="ECO:0000313" key="7">
    <source>
        <dbReference type="Proteomes" id="UP000004757"/>
    </source>
</evidence>
<accession>D4XV00</accession>
<feature type="region of interest" description="Disordered" evidence="5">
    <location>
        <begin position="91"/>
        <end position="166"/>
    </location>
</feature>
<dbReference type="Pfam" id="PF01250">
    <property type="entry name" value="Ribosomal_S6"/>
    <property type="match status" value="1"/>
</dbReference>
<dbReference type="GO" id="GO:0019843">
    <property type="term" value="F:rRNA binding"/>
    <property type="evidence" value="ECO:0007669"/>
    <property type="project" value="UniProtKB-UniRule"/>
</dbReference>
<dbReference type="InterPro" id="IPR014717">
    <property type="entry name" value="Transl_elong_EF1B/ribsomal_bS6"/>
</dbReference>
<organism evidence="6 7">
    <name type="scientific">Mycoplasmopsis alligatoris A21JP2</name>
    <dbReference type="NCBI Taxonomy" id="747682"/>
    <lineage>
        <taxon>Bacteria</taxon>
        <taxon>Bacillati</taxon>
        <taxon>Mycoplasmatota</taxon>
        <taxon>Mycoplasmoidales</taxon>
        <taxon>Metamycoplasmataceae</taxon>
        <taxon>Mycoplasmopsis</taxon>
    </lineage>
</organism>
<dbReference type="NCBIfam" id="TIGR00166">
    <property type="entry name" value="S6"/>
    <property type="match status" value="1"/>
</dbReference>
<keyword evidence="4" id="KW-0699">rRNA-binding</keyword>
<protein>
    <recommendedName>
        <fullName evidence="3 4">Small ribosomal subunit protein bS6</fullName>
    </recommendedName>
</protein>
<evidence type="ECO:0000256" key="5">
    <source>
        <dbReference type="SAM" id="MobiDB-lite"/>
    </source>
</evidence>
<evidence type="ECO:0000313" key="6">
    <source>
        <dbReference type="EMBL" id="EFF41834.1"/>
    </source>
</evidence>
<dbReference type="STRING" id="747682.MALL_0158"/>
<dbReference type="Gene3D" id="3.30.70.60">
    <property type="match status" value="1"/>
</dbReference>
<dbReference type="SUPFAM" id="SSF54995">
    <property type="entry name" value="Ribosomal protein S6"/>
    <property type="match status" value="1"/>
</dbReference>
<dbReference type="InterPro" id="IPR000529">
    <property type="entry name" value="Ribosomal_bS6"/>
</dbReference>
<evidence type="ECO:0000256" key="1">
    <source>
        <dbReference type="ARBA" id="ARBA00009512"/>
    </source>
</evidence>
<keyword evidence="4 6" id="KW-0689">Ribosomal protein</keyword>
<dbReference type="GO" id="GO:0005840">
    <property type="term" value="C:ribosome"/>
    <property type="evidence" value="ECO:0007669"/>
    <property type="project" value="UniProtKB-KW"/>
</dbReference>
<dbReference type="HAMAP" id="MF_00360">
    <property type="entry name" value="Ribosomal_bS6"/>
    <property type="match status" value="1"/>
</dbReference>
<dbReference type="AlphaFoldDB" id="D4XV00"/>
<evidence type="ECO:0000256" key="2">
    <source>
        <dbReference type="ARBA" id="ARBA00035104"/>
    </source>
</evidence>
<dbReference type="EMBL" id="ADNC01000002">
    <property type="protein sequence ID" value="EFF41834.1"/>
    <property type="molecule type" value="Genomic_DNA"/>
</dbReference>
<sequence length="166" mass="19068">MAKYEIVLILDPKAEETVATKLLNEVFGKGVKKAQKLEKTELAYEINKSKHAHFFLAEVEAQTELIAEFTRKANILKTVWRNLVVNLDSEKGLNVSKNKKPAPRKTFAKSYTNREDRSEKREYTPRSKTTQEGSEAPKARKFVKKTSESSEEKPRVRRTVKTPESK</sequence>
<dbReference type="GO" id="GO:0003735">
    <property type="term" value="F:structural constituent of ribosome"/>
    <property type="evidence" value="ECO:0007669"/>
    <property type="project" value="InterPro"/>
</dbReference>
<feature type="compositionally biased region" description="Basic residues" evidence="5">
    <location>
        <begin position="97"/>
        <end position="107"/>
    </location>
</feature>
<dbReference type="OrthoDB" id="9812702at2"/>
<dbReference type="CDD" id="cd00473">
    <property type="entry name" value="bS6"/>
    <property type="match status" value="1"/>
</dbReference>
<reference evidence="6 7" key="1">
    <citation type="submission" date="2010-03" db="EMBL/GenBank/DDBJ databases">
        <authorList>
            <person name="Glass J.I."/>
            <person name="Benders G.A."/>
            <person name="Durkin A.S."/>
            <person name="Farmerie W.G."/>
            <person name="Hlavinka K."/>
            <person name="Hostetler J."/>
            <person name="Jackson J."/>
            <person name="May M.A."/>
            <person name="Miller R.H."/>
            <person name="Paralanov V."/>
            <person name="Radune D."/>
            <person name="Szczypinski B."/>
            <person name="Brown D.R."/>
        </authorList>
    </citation>
    <scope>NUCLEOTIDE SEQUENCE [LARGE SCALE GENOMIC DNA]</scope>
    <source>
        <strain evidence="6 7">A21JP2</strain>
    </source>
</reference>
<dbReference type="Proteomes" id="UP000004757">
    <property type="component" value="Unassembled WGS sequence"/>
</dbReference>
<feature type="compositionally biased region" description="Basic and acidic residues" evidence="5">
    <location>
        <begin position="145"/>
        <end position="154"/>
    </location>
</feature>
<comment type="similarity">
    <text evidence="1 4">Belongs to the bacterial ribosomal protein bS6 family.</text>
</comment>
<evidence type="ECO:0000256" key="3">
    <source>
        <dbReference type="ARBA" id="ARBA00035294"/>
    </source>
</evidence>
<dbReference type="InterPro" id="IPR035980">
    <property type="entry name" value="Ribosomal_bS6_sf"/>
</dbReference>
<name>D4XV00_9BACT</name>
<dbReference type="GO" id="GO:1990904">
    <property type="term" value="C:ribonucleoprotein complex"/>
    <property type="evidence" value="ECO:0007669"/>
    <property type="project" value="UniProtKB-KW"/>
</dbReference>
<gene>
    <name evidence="4 6" type="primary">rpsF</name>
    <name evidence="6" type="ORF">MALL_0158</name>
</gene>
<dbReference type="eggNOG" id="COG0360">
    <property type="taxonomic scope" value="Bacteria"/>
</dbReference>
<keyword evidence="4" id="KW-0694">RNA-binding</keyword>
<feature type="compositionally biased region" description="Basic and acidic residues" evidence="5">
    <location>
        <begin position="112"/>
        <end position="125"/>
    </location>
</feature>
<dbReference type="GO" id="GO:0006412">
    <property type="term" value="P:translation"/>
    <property type="evidence" value="ECO:0007669"/>
    <property type="project" value="UniProtKB-UniRule"/>
</dbReference>
<evidence type="ECO:0000256" key="4">
    <source>
        <dbReference type="HAMAP-Rule" id="MF_00360"/>
    </source>
</evidence>
<dbReference type="InterPro" id="IPR020814">
    <property type="entry name" value="Ribosomal_S6_plastid/chlpt"/>
</dbReference>